<protein>
    <submittedName>
        <fullName evidence="5">Transketolase</fullName>
    </submittedName>
</protein>
<name>A0A9D1DKW4_9FIRM</name>
<sequence length="284" mass="31307">MADRQTIERLKDQALEMRELILKLSAKTLIHLGGDLSMADMMTALYMYKMKKNLDYDGKWPERDRFVLSKGHGAGCLYIAMAMAGYGSVDEIFETYGAWGSRYGMHPCKNQNPGMEVSSGSLGHGLTLCSGLALAAKERGDKHHVFTMLGDGECNEGAVWEGAMLAAHYKLGNLVALIDRNMVSLSSPTEEFYGGLKLEPLGKKFEAFGWNVMEINGNCMEEVVEALDNIPDADSDVPTVIIGHTIKGYGVSFMEGTPAWHHGMLTDPALLEQALTEVRQTRYK</sequence>
<dbReference type="InterPro" id="IPR029061">
    <property type="entry name" value="THDP-binding"/>
</dbReference>
<dbReference type="InterPro" id="IPR005474">
    <property type="entry name" value="Transketolase_N"/>
</dbReference>
<evidence type="ECO:0000313" key="5">
    <source>
        <dbReference type="EMBL" id="HIR54690.1"/>
    </source>
</evidence>
<comment type="caution">
    <text evidence="5">The sequence shown here is derived from an EMBL/GenBank/DDBJ whole genome shotgun (WGS) entry which is preliminary data.</text>
</comment>
<gene>
    <name evidence="5" type="ORF">IAD36_03685</name>
</gene>
<reference evidence="5" key="2">
    <citation type="journal article" date="2021" name="PeerJ">
        <title>Extensive microbial diversity within the chicken gut microbiome revealed by metagenomics and culture.</title>
        <authorList>
            <person name="Gilroy R."/>
            <person name="Ravi A."/>
            <person name="Getino M."/>
            <person name="Pursley I."/>
            <person name="Horton D.L."/>
            <person name="Alikhan N.F."/>
            <person name="Baker D."/>
            <person name="Gharbi K."/>
            <person name="Hall N."/>
            <person name="Watson M."/>
            <person name="Adriaenssens E.M."/>
            <person name="Foster-Nyarko E."/>
            <person name="Jarju S."/>
            <person name="Secka A."/>
            <person name="Antonio M."/>
            <person name="Oren A."/>
            <person name="Chaudhuri R.R."/>
            <person name="La Ragione R."/>
            <person name="Hildebrand F."/>
            <person name="Pallen M.J."/>
        </authorList>
    </citation>
    <scope>NUCLEOTIDE SEQUENCE</scope>
    <source>
        <strain evidence="5">ChiGjej3B3-7149</strain>
    </source>
</reference>
<evidence type="ECO:0000256" key="2">
    <source>
        <dbReference type="ARBA" id="ARBA00007131"/>
    </source>
</evidence>
<dbReference type="PANTHER" id="PTHR47514:SF1">
    <property type="entry name" value="TRANSKETOLASE N-TERMINAL SECTION-RELATED"/>
    <property type="match status" value="1"/>
</dbReference>
<dbReference type="Pfam" id="PF00456">
    <property type="entry name" value="Transketolase_N"/>
    <property type="match status" value="1"/>
</dbReference>
<dbReference type="AlphaFoldDB" id="A0A9D1DKW4"/>
<feature type="domain" description="Transketolase N-terminal" evidence="4">
    <location>
        <begin position="31"/>
        <end position="267"/>
    </location>
</feature>
<dbReference type="Proteomes" id="UP000824238">
    <property type="component" value="Unassembled WGS sequence"/>
</dbReference>
<dbReference type="PANTHER" id="PTHR47514">
    <property type="entry name" value="TRANSKETOLASE N-TERMINAL SECTION-RELATED"/>
    <property type="match status" value="1"/>
</dbReference>
<reference evidence="5" key="1">
    <citation type="submission" date="2020-10" db="EMBL/GenBank/DDBJ databases">
        <authorList>
            <person name="Gilroy R."/>
        </authorList>
    </citation>
    <scope>NUCLEOTIDE SEQUENCE</scope>
    <source>
        <strain evidence="5">ChiGjej3B3-7149</strain>
    </source>
</reference>
<keyword evidence="3" id="KW-0786">Thiamine pyrophosphate</keyword>
<dbReference type="Gene3D" id="3.40.50.970">
    <property type="match status" value="1"/>
</dbReference>
<dbReference type="CDD" id="cd02012">
    <property type="entry name" value="TPP_TK"/>
    <property type="match status" value="1"/>
</dbReference>
<dbReference type="SUPFAM" id="SSF52518">
    <property type="entry name" value="Thiamin diphosphate-binding fold (THDP-binding)"/>
    <property type="match status" value="1"/>
</dbReference>
<evidence type="ECO:0000259" key="4">
    <source>
        <dbReference type="Pfam" id="PF00456"/>
    </source>
</evidence>
<comment type="similarity">
    <text evidence="2">Belongs to the transketolase family.</text>
</comment>
<organism evidence="5 6">
    <name type="scientific">Candidatus Scatomorpha intestinigallinarum</name>
    <dbReference type="NCBI Taxonomy" id="2840923"/>
    <lineage>
        <taxon>Bacteria</taxon>
        <taxon>Bacillati</taxon>
        <taxon>Bacillota</taxon>
        <taxon>Clostridia</taxon>
        <taxon>Eubacteriales</taxon>
        <taxon>Candidatus Scatomorpha</taxon>
    </lineage>
</organism>
<evidence type="ECO:0000256" key="3">
    <source>
        <dbReference type="ARBA" id="ARBA00023052"/>
    </source>
</evidence>
<dbReference type="EMBL" id="DVHH01000092">
    <property type="protein sequence ID" value="HIR54690.1"/>
    <property type="molecule type" value="Genomic_DNA"/>
</dbReference>
<evidence type="ECO:0000256" key="1">
    <source>
        <dbReference type="ARBA" id="ARBA00001964"/>
    </source>
</evidence>
<comment type="cofactor">
    <cofactor evidence="1">
        <name>thiamine diphosphate</name>
        <dbReference type="ChEBI" id="CHEBI:58937"/>
    </cofactor>
</comment>
<accession>A0A9D1DKW4</accession>
<evidence type="ECO:0000313" key="6">
    <source>
        <dbReference type="Proteomes" id="UP000824238"/>
    </source>
</evidence>
<proteinExistence type="inferred from homology"/>